<comment type="similarity">
    <text evidence="1 4">Belongs to the DegT/DnrJ/EryC1 family.</text>
</comment>
<keyword evidence="5" id="KW-0808">Transferase</keyword>
<feature type="modified residue" description="N6-(pyridoxal phosphate)lysine" evidence="3">
    <location>
        <position position="181"/>
    </location>
</feature>
<dbReference type="PIRSF" id="PIRSF000390">
    <property type="entry name" value="PLP_StrS"/>
    <property type="match status" value="1"/>
</dbReference>
<evidence type="ECO:0000313" key="6">
    <source>
        <dbReference type="Proteomes" id="UP000663722"/>
    </source>
</evidence>
<organism evidence="5 6">
    <name type="scientific">Desulfonema magnum</name>
    <dbReference type="NCBI Taxonomy" id="45655"/>
    <lineage>
        <taxon>Bacteria</taxon>
        <taxon>Pseudomonadati</taxon>
        <taxon>Thermodesulfobacteriota</taxon>
        <taxon>Desulfobacteria</taxon>
        <taxon>Desulfobacterales</taxon>
        <taxon>Desulfococcaceae</taxon>
        <taxon>Desulfonema</taxon>
    </lineage>
</organism>
<evidence type="ECO:0000256" key="1">
    <source>
        <dbReference type="ARBA" id="ARBA00037999"/>
    </source>
</evidence>
<dbReference type="Pfam" id="PF01041">
    <property type="entry name" value="DegT_DnrJ_EryC1"/>
    <property type="match status" value="1"/>
</dbReference>
<dbReference type="GO" id="GO:0000271">
    <property type="term" value="P:polysaccharide biosynthetic process"/>
    <property type="evidence" value="ECO:0007669"/>
    <property type="project" value="TreeGrafter"/>
</dbReference>
<feature type="active site" description="Proton acceptor" evidence="2">
    <location>
        <position position="181"/>
    </location>
</feature>
<dbReference type="InterPro" id="IPR015422">
    <property type="entry name" value="PyrdxlP-dep_Trfase_small"/>
</dbReference>
<dbReference type="CDD" id="cd00616">
    <property type="entry name" value="AHBA_syn"/>
    <property type="match status" value="1"/>
</dbReference>
<dbReference type="InterPro" id="IPR015421">
    <property type="entry name" value="PyrdxlP-dep_Trfase_major"/>
</dbReference>
<dbReference type="AlphaFoldDB" id="A0A975BEY7"/>
<dbReference type="GO" id="GO:0030170">
    <property type="term" value="F:pyridoxal phosphate binding"/>
    <property type="evidence" value="ECO:0007669"/>
    <property type="project" value="TreeGrafter"/>
</dbReference>
<dbReference type="KEGG" id="dmm:dnm_004810"/>
<keyword evidence="5" id="KW-0032">Aminotransferase</keyword>
<dbReference type="RefSeq" id="WP_276571838.1">
    <property type="nucleotide sequence ID" value="NZ_CP061800.1"/>
</dbReference>
<evidence type="ECO:0000256" key="3">
    <source>
        <dbReference type="PIRSR" id="PIRSR000390-2"/>
    </source>
</evidence>
<dbReference type="Proteomes" id="UP000663722">
    <property type="component" value="Chromosome"/>
</dbReference>
<dbReference type="Gene3D" id="3.40.640.10">
    <property type="entry name" value="Type I PLP-dependent aspartate aminotransferase-like (Major domain)"/>
    <property type="match status" value="1"/>
</dbReference>
<keyword evidence="6" id="KW-1185">Reference proteome</keyword>
<evidence type="ECO:0000256" key="2">
    <source>
        <dbReference type="PIRSR" id="PIRSR000390-1"/>
    </source>
</evidence>
<accession>A0A975BEY7</accession>
<dbReference type="GO" id="GO:0008483">
    <property type="term" value="F:transaminase activity"/>
    <property type="evidence" value="ECO:0007669"/>
    <property type="project" value="UniProtKB-KW"/>
</dbReference>
<dbReference type="InterPro" id="IPR015424">
    <property type="entry name" value="PyrdxlP-dep_Trfase"/>
</dbReference>
<reference evidence="5" key="1">
    <citation type="journal article" date="2021" name="Microb. Physiol.">
        <title>Proteogenomic Insights into the Physiology of Marine, Sulfate-Reducing, Filamentous Desulfonema limicola and Desulfonema magnum.</title>
        <authorList>
            <person name="Schnaars V."/>
            <person name="Wohlbrand L."/>
            <person name="Scheve S."/>
            <person name="Hinrichs C."/>
            <person name="Reinhardt R."/>
            <person name="Rabus R."/>
        </authorList>
    </citation>
    <scope>NUCLEOTIDE SEQUENCE</scope>
    <source>
        <strain evidence="5">4be13</strain>
    </source>
</reference>
<dbReference type="Gene3D" id="3.90.1150.10">
    <property type="entry name" value="Aspartate Aminotransferase, domain 1"/>
    <property type="match status" value="1"/>
</dbReference>
<dbReference type="EMBL" id="CP061800">
    <property type="protein sequence ID" value="QTA84484.1"/>
    <property type="molecule type" value="Genomic_DNA"/>
</dbReference>
<dbReference type="PANTHER" id="PTHR30244">
    <property type="entry name" value="TRANSAMINASE"/>
    <property type="match status" value="1"/>
</dbReference>
<name>A0A975BEY7_9BACT</name>
<gene>
    <name evidence="5" type="ORF">dnm_004810</name>
</gene>
<keyword evidence="3 4" id="KW-0663">Pyridoxal phosphate</keyword>
<evidence type="ECO:0000256" key="4">
    <source>
        <dbReference type="RuleBase" id="RU004508"/>
    </source>
</evidence>
<protein>
    <submittedName>
        <fullName evidence="5">DegT/DnrJ/EryC1/StrS aminotransferase domain-containing protein</fullName>
    </submittedName>
</protein>
<evidence type="ECO:0000313" key="5">
    <source>
        <dbReference type="EMBL" id="QTA84484.1"/>
    </source>
</evidence>
<proteinExistence type="inferred from homology"/>
<dbReference type="PANTHER" id="PTHR30244:SF34">
    <property type="entry name" value="DTDP-4-AMINO-4,6-DIDEOXYGALACTOSE TRANSAMINASE"/>
    <property type="match status" value="1"/>
</dbReference>
<dbReference type="InterPro" id="IPR000653">
    <property type="entry name" value="DegT/StrS_aminotransferase"/>
</dbReference>
<sequence>MKVEFYRHSLGSAEGQSVAHALEGLFLTAGPLTRKFEEKFAQYLNCQRVVGTYSCTTALFLCLKALEIGHGDEVITTPMTFIATANVILEAGAVPVFADVEDTTGNINAELIENAITAKTKAIIAVHLYGHLCDMKKINDIARRHGLFLIEDTAHCVEGERDGIRPGSFSDAACFSFYATKNMTSGEGGAVATNNESLAEKLILLRSHGMNKEAADRYNGKYRHWDMVCMGYKGNMFDIQAALLLPQIPELENKLKKRQEIFNKYVSVFSDMDGVEFPITLSGTKHACHLFTIWVNPDKRDDILNALQEEGIGVAVNYRPVHLLTYYRKTFGYKEESFPVAEMIGKRTISLPLYPNMGEDAVGKVIEAVQKSVR</sequence>
<dbReference type="SUPFAM" id="SSF53383">
    <property type="entry name" value="PLP-dependent transferases"/>
    <property type="match status" value="1"/>
</dbReference>